<feature type="repeat" description="CHCR" evidence="4">
    <location>
        <begin position="811"/>
        <end position="955"/>
    </location>
</feature>
<dbReference type="InterPro" id="IPR015943">
    <property type="entry name" value="WD40/YVTN_repeat-like_dom_sf"/>
</dbReference>
<feature type="non-terminal residue" evidence="7">
    <location>
        <position position="1"/>
    </location>
</feature>
<dbReference type="Gene3D" id="1.25.40.10">
    <property type="entry name" value="Tetratricopeptide repeat domain"/>
    <property type="match status" value="1"/>
</dbReference>
<organism evidence="7 8">
    <name type="scientific">Spizellomyces punctatus (strain DAOM BR117)</name>
    <dbReference type="NCBI Taxonomy" id="645134"/>
    <lineage>
        <taxon>Eukaryota</taxon>
        <taxon>Fungi</taxon>
        <taxon>Fungi incertae sedis</taxon>
        <taxon>Chytridiomycota</taxon>
        <taxon>Chytridiomycota incertae sedis</taxon>
        <taxon>Chytridiomycetes</taxon>
        <taxon>Spizellomycetales</taxon>
        <taxon>Spizellomycetaceae</taxon>
        <taxon>Spizellomyces</taxon>
    </lineage>
</organism>
<dbReference type="eggNOG" id="KOG2066">
    <property type="taxonomic scope" value="Eukaryota"/>
</dbReference>
<dbReference type="InterPro" id="IPR045111">
    <property type="entry name" value="Vps41/Vps8"/>
</dbReference>
<evidence type="ECO:0000256" key="3">
    <source>
        <dbReference type="PROSITE-ProRule" id="PRU00221"/>
    </source>
</evidence>
<keyword evidence="1" id="KW-0813">Transport</keyword>
<evidence type="ECO:0000313" key="7">
    <source>
        <dbReference type="EMBL" id="KND01521.1"/>
    </source>
</evidence>
<feature type="repeat" description="WD" evidence="3">
    <location>
        <begin position="262"/>
        <end position="292"/>
    </location>
</feature>
<evidence type="ECO:0000256" key="4">
    <source>
        <dbReference type="PROSITE-ProRule" id="PRU01006"/>
    </source>
</evidence>
<dbReference type="SMART" id="SM00299">
    <property type="entry name" value="CLH"/>
    <property type="match status" value="1"/>
</dbReference>
<feature type="domain" description="Vps41 beta-propeller" evidence="6">
    <location>
        <begin position="212"/>
        <end position="553"/>
    </location>
</feature>
<dbReference type="STRING" id="645134.A0A0L0HJ76"/>
<protein>
    <recommendedName>
        <fullName evidence="6">Vps41 beta-propeller domain-containing protein</fullName>
    </recommendedName>
</protein>
<dbReference type="InterPro" id="IPR057780">
    <property type="entry name" value="Beta-prop_Vps41"/>
</dbReference>
<feature type="region of interest" description="Disordered" evidence="5">
    <location>
        <begin position="1"/>
        <end position="26"/>
    </location>
</feature>
<dbReference type="GO" id="GO:0034058">
    <property type="term" value="P:endosomal vesicle fusion"/>
    <property type="evidence" value="ECO:0007669"/>
    <property type="project" value="InterPro"/>
</dbReference>
<dbReference type="SMART" id="SM00320">
    <property type="entry name" value="WD40"/>
    <property type="match status" value="2"/>
</dbReference>
<dbReference type="GeneID" id="27686847"/>
<proteinExistence type="predicted"/>
<dbReference type="SUPFAM" id="SSF50978">
    <property type="entry name" value="WD40 repeat-like"/>
    <property type="match status" value="1"/>
</dbReference>
<dbReference type="Gene3D" id="2.130.10.10">
    <property type="entry name" value="YVTN repeat-like/Quinoprotein amine dehydrogenase"/>
    <property type="match status" value="1"/>
</dbReference>
<evidence type="ECO:0000313" key="8">
    <source>
        <dbReference type="Proteomes" id="UP000053201"/>
    </source>
</evidence>
<keyword evidence="8" id="KW-1185">Reference proteome</keyword>
<dbReference type="VEuPathDB" id="FungiDB:SPPG_03320"/>
<dbReference type="PROSITE" id="PS50082">
    <property type="entry name" value="WD_REPEATS_2"/>
    <property type="match status" value="1"/>
</dbReference>
<dbReference type="GO" id="GO:0005770">
    <property type="term" value="C:late endosome"/>
    <property type="evidence" value="ECO:0007669"/>
    <property type="project" value="TreeGrafter"/>
</dbReference>
<reference evidence="7 8" key="1">
    <citation type="submission" date="2009-08" db="EMBL/GenBank/DDBJ databases">
        <title>The Genome Sequence of Spizellomyces punctatus strain DAOM BR117.</title>
        <authorList>
            <consortium name="The Broad Institute Genome Sequencing Platform"/>
            <person name="Russ C."/>
            <person name="Cuomo C."/>
            <person name="Shea T."/>
            <person name="Young S.K."/>
            <person name="Zeng Q."/>
            <person name="Koehrsen M."/>
            <person name="Haas B."/>
            <person name="Borodovsky M."/>
            <person name="Guigo R."/>
            <person name="Alvarado L."/>
            <person name="Berlin A."/>
            <person name="Bochicchio J."/>
            <person name="Borenstein D."/>
            <person name="Chapman S."/>
            <person name="Chen Z."/>
            <person name="Engels R."/>
            <person name="Freedman E."/>
            <person name="Gellesch M."/>
            <person name="Goldberg J."/>
            <person name="Griggs A."/>
            <person name="Gujja S."/>
            <person name="Heiman D."/>
            <person name="Hepburn T."/>
            <person name="Howarth C."/>
            <person name="Jen D."/>
            <person name="Larson L."/>
            <person name="Lewis B."/>
            <person name="Mehta T."/>
            <person name="Park D."/>
            <person name="Pearson M."/>
            <person name="Roberts A."/>
            <person name="Saif S."/>
            <person name="Shenoy N."/>
            <person name="Sisk P."/>
            <person name="Stolte C."/>
            <person name="Sykes S."/>
            <person name="Thomson T."/>
            <person name="Walk T."/>
            <person name="White J."/>
            <person name="Yandava C."/>
            <person name="Burger G."/>
            <person name="Gray M.W."/>
            <person name="Holland P.W.H."/>
            <person name="King N."/>
            <person name="Lang F.B.F."/>
            <person name="Roger A.J."/>
            <person name="Ruiz-Trillo I."/>
            <person name="Lander E."/>
            <person name="Nusbaum C."/>
        </authorList>
    </citation>
    <scope>NUCLEOTIDE SEQUENCE [LARGE SCALE GENOMIC DNA]</scope>
    <source>
        <strain evidence="7 8">DAOM BR117</strain>
    </source>
</reference>
<dbReference type="Pfam" id="PF23411">
    <property type="entry name" value="Beta-prop_Vps41"/>
    <property type="match status" value="1"/>
</dbReference>
<dbReference type="FunFam" id="2.130.10.10:FF:000932">
    <property type="entry name" value="Related to Vacuolar assembly protein VPS41"/>
    <property type="match status" value="1"/>
</dbReference>
<dbReference type="PANTHER" id="PTHR12616">
    <property type="entry name" value="VACUOLAR PROTEIN SORTING VPS41"/>
    <property type="match status" value="1"/>
</dbReference>
<dbReference type="SUPFAM" id="SSF48371">
    <property type="entry name" value="ARM repeat"/>
    <property type="match status" value="1"/>
</dbReference>
<feature type="region of interest" description="Disordered" evidence="5">
    <location>
        <begin position="64"/>
        <end position="212"/>
    </location>
</feature>
<dbReference type="OrthoDB" id="244107at2759"/>
<dbReference type="OMA" id="CYIRLQD"/>
<dbReference type="PROSITE" id="PS50236">
    <property type="entry name" value="CHCR"/>
    <property type="match status" value="1"/>
</dbReference>
<feature type="compositionally biased region" description="Acidic residues" evidence="5">
    <location>
        <begin position="153"/>
        <end position="209"/>
    </location>
</feature>
<feature type="compositionally biased region" description="Basic and acidic residues" evidence="5">
    <location>
        <begin position="111"/>
        <end position="130"/>
    </location>
</feature>
<name>A0A0L0HJ76_SPIPD</name>
<dbReference type="Pfam" id="PF23413">
    <property type="entry name" value="zf_RING_Vps8_fungal"/>
    <property type="match status" value="1"/>
</dbReference>
<dbReference type="InterPro" id="IPR001680">
    <property type="entry name" value="WD40_rpt"/>
</dbReference>
<dbReference type="InterPro" id="IPR000547">
    <property type="entry name" value="Clathrin_H-chain/VPS_repeat"/>
</dbReference>
<evidence type="ECO:0000259" key="6">
    <source>
        <dbReference type="Pfam" id="PF23411"/>
    </source>
</evidence>
<dbReference type="AlphaFoldDB" id="A0A0L0HJ76"/>
<dbReference type="InterPro" id="IPR016024">
    <property type="entry name" value="ARM-type_fold"/>
</dbReference>
<dbReference type="GO" id="GO:0016236">
    <property type="term" value="P:macroautophagy"/>
    <property type="evidence" value="ECO:0007669"/>
    <property type="project" value="TreeGrafter"/>
</dbReference>
<evidence type="ECO:0000256" key="2">
    <source>
        <dbReference type="ARBA" id="ARBA00022927"/>
    </source>
</evidence>
<keyword evidence="3" id="KW-0853">WD repeat</keyword>
<dbReference type="GO" id="GO:0006623">
    <property type="term" value="P:protein targeting to vacuole"/>
    <property type="evidence" value="ECO:0007669"/>
    <property type="project" value="InterPro"/>
</dbReference>
<dbReference type="GO" id="GO:0009267">
    <property type="term" value="P:cellular response to starvation"/>
    <property type="evidence" value="ECO:0007669"/>
    <property type="project" value="TreeGrafter"/>
</dbReference>
<dbReference type="RefSeq" id="XP_016609560.1">
    <property type="nucleotide sequence ID" value="XM_016751594.1"/>
</dbReference>
<dbReference type="InParanoid" id="A0A0L0HJ76"/>
<evidence type="ECO:0000256" key="5">
    <source>
        <dbReference type="SAM" id="MobiDB-lite"/>
    </source>
</evidence>
<evidence type="ECO:0000256" key="1">
    <source>
        <dbReference type="ARBA" id="ARBA00022448"/>
    </source>
</evidence>
<dbReference type="FunCoup" id="A0A0L0HJ76">
    <property type="interactions" value="298"/>
</dbReference>
<dbReference type="InterPro" id="IPR011990">
    <property type="entry name" value="TPR-like_helical_dom_sf"/>
</dbReference>
<dbReference type="EMBL" id="KQ257454">
    <property type="protein sequence ID" value="KND01521.1"/>
    <property type="molecule type" value="Genomic_DNA"/>
</dbReference>
<gene>
    <name evidence="7" type="ORF">SPPG_03320</name>
</gene>
<accession>A0A0L0HJ76</accession>
<dbReference type="InterPro" id="IPR036322">
    <property type="entry name" value="WD40_repeat_dom_sf"/>
</dbReference>
<dbReference type="GO" id="GO:0030897">
    <property type="term" value="C:HOPS complex"/>
    <property type="evidence" value="ECO:0007669"/>
    <property type="project" value="TreeGrafter"/>
</dbReference>
<feature type="compositionally biased region" description="Basic and acidic residues" evidence="5">
    <location>
        <begin position="139"/>
        <end position="152"/>
    </location>
</feature>
<sequence>MEDVRGAQEQDNATQHVQVDGAVGNPKEIRAAIYLDDNSSEEPELQMEPVLHVETPCAAENVSKSYFSTSPPQYEAKSTLLRADDDSEQPDLLPTSGTRVSMRGAQTAIRDPGRQHSSDDTSHEAPHDKGEDESDAVEEERRNAGRDQHNDSTGEEEYDDDEEDDDDPETDDGEEDDDEEEEEEEVDSAADNDDDDENDNINDDDEEEEPRLKYQRLASTLNETLKKDAVSAMAVSDRFLALGTHWGIVHILDLIGTDVKRFNCHSASVNALSIDSNGEFVASASDDGKVVISSLYTTEIQSFNYKRPVKALCLEPDYSRKSTRQFVSGGMAEYLLMSGKGWFGNKDVVISSGEGPIYAVQWRADFIAWANEAGVKIYDVSSQQKFAYVDRPPDSPRADLFRCNLVWKSEIELLIGWADSVKLCVIKERSKMDIASGLPSRFVEIVCQFRTDFIISGIAPLEEEIVLLSYMTDLPESRNVDVIQQGPVKRTKAKPPEIHIVTSLGEAVGNDVLSLLGFEHYRANDYRLEYLPAANPAENTFYIVSPKDIVVAKPRDLDDHIEWLVERKRYEEALQAAEKAGPTYEGRLQVHSIVDIGRKYMDTLLDQGRFDEVASICPKILRANGELWEEWIRKFAKYDHLMIIYPKIPVKNPQLTTDIYEMVLEYLLNTDQQLFLSTIQSWPSDIYSTADVVKQVEDYLAKDPTKKLLKEAAMQLHIHDKRYDRALCYGLVLRQPNVLDLVAQHNLYTFVQDHALYIMDYDDFYVRTSQEIADKIAVAVQEPATSTTDLGYIGGNALLGKIRAAVHRPGVQLLVNHPDRILVSRVVSQLSDHPKFLHIFLDALFRKDSQEGAEFHHLQVELYAEYDYLRLIDFLRTSTFYSMQKAYEICETRDLVPEMVFLLGKMGDNRRALMLIIERLGDVKRAIEFAKDQNDDELWEDLLKYSMDKPPFIVGLLENLGSHIDPIRLVERIPNGLQIPGLRNALIKIMSDYGIQMSLREGCEKILINDTIELLETLYRAQRRGLLLTVDMSCSMCGLDVETKGNMNLVVFFCRHTYHEDCLSTANDGKGVVSASSAGLVGPGTGLSSTVESSIRRVYERPNPASRGLVAVNPSTTSTDKVIRLQPHRKGLICPICRNAKSDGKPRTKATRIS</sequence>
<keyword evidence="2" id="KW-0653">Protein transport</keyword>
<dbReference type="Proteomes" id="UP000053201">
    <property type="component" value="Unassembled WGS sequence"/>
</dbReference>
<dbReference type="PANTHER" id="PTHR12616:SF1">
    <property type="entry name" value="VACUOLAR PROTEIN SORTING-ASSOCIATED PROTEIN 41 HOMOLOG"/>
    <property type="match status" value="1"/>
</dbReference>
<dbReference type="Pfam" id="PF23556">
    <property type="entry name" value="TPR_Vps41"/>
    <property type="match status" value="1"/>
</dbReference>